<dbReference type="FunFam" id="3.40.50.620:FF:000116">
    <property type="entry name" value="Arginine--tRNA ligase"/>
    <property type="match status" value="1"/>
</dbReference>
<feature type="region of interest" description="Disordered" evidence="14">
    <location>
        <begin position="669"/>
        <end position="707"/>
    </location>
</feature>
<dbReference type="PhylomeDB" id="A0A0D2TZK1"/>
<dbReference type="GO" id="GO:0006420">
    <property type="term" value="P:arginyl-tRNA aminoacylation"/>
    <property type="evidence" value="ECO:0007669"/>
    <property type="project" value="InterPro"/>
</dbReference>
<protein>
    <recommendedName>
        <fullName evidence="4">arginine--tRNA ligase</fullName>
        <ecNumber evidence="4">6.1.1.19</ecNumber>
    </recommendedName>
    <alternativeName>
        <fullName evidence="12">Arginyl-tRNA synthetase</fullName>
    </alternativeName>
</protein>
<evidence type="ECO:0000256" key="14">
    <source>
        <dbReference type="SAM" id="MobiDB-lite"/>
    </source>
</evidence>
<dbReference type="InParanoid" id="A0A0D2TZK1"/>
<feature type="compositionally biased region" description="Basic and acidic residues" evidence="14">
    <location>
        <begin position="1050"/>
        <end position="1060"/>
    </location>
</feature>
<dbReference type="PRINTS" id="PR01038">
    <property type="entry name" value="TRNASYNTHARG"/>
</dbReference>
<dbReference type="Pfam" id="PF17862">
    <property type="entry name" value="AAA_lid_3"/>
    <property type="match status" value="1"/>
</dbReference>
<reference evidence="18" key="1">
    <citation type="submission" date="2011-02" db="EMBL/GenBank/DDBJ databases">
        <title>The Genome Sequence of Capsaspora owczarzaki ATCC 30864.</title>
        <authorList>
            <person name="Russ C."/>
            <person name="Cuomo C."/>
            <person name="Burger G."/>
            <person name="Gray M.W."/>
            <person name="Holland P.W.H."/>
            <person name="King N."/>
            <person name="Lang F.B.F."/>
            <person name="Roger A.J."/>
            <person name="Ruiz-Trillo I."/>
            <person name="Young S.K."/>
            <person name="Zeng Q."/>
            <person name="Gargeya S."/>
            <person name="Alvarado L."/>
            <person name="Berlin A."/>
            <person name="Chapman S.B."/>
            <person name="Chen Z."/>
            <person name="Freedman E."/>
            <person name="Gellesch M."/>
            <person name="Goldberg J."/>
            <person name="Griggs A."/>
            <person name="Gujja S."/>
            <person name="Heilman E."/>
            <person name="Heiman D."/>
            <person name="Howarth C."/>
            <person name="Mehta T."/>
            <person name="Neiman D."/>
            <person name="Pearson M."/>
            <person name="Roberts A."/>
            <person name="Saif S."/>
            <person name="Shea T."/>
            <person name="Shenoy N."/>
            <person name="Sisk P."/>
            <person name="Stolte C."/>
            <person name="Sykes S."/>
            <person name="White J."/>
            <person name="Yandava C."/>
            <person name="Haas B."/>
            <person name="Nusbaum C."/>
            <person name="Birren B."/>
        </authorList>
    </citation>
    <scope>NUCLEOTIDE SEQUENCE</scope>
    <source>
        <strain evidence="18">ATCC 30864</strain>
    </source>
</reference>
<keyword evidence="11" id="KW-0030">Aminoacyl-tRNA synthetase</keyword>
<dbReference type="SUPFAM" id="SSF52374">
    <property type="entry name" value="Nucleotidylyl transferase"/>
    <property type="match status" value="1"/>
</dbReference>
<dbReference type="PANTHER" id="PTHR11956">
    <property type="entry name" value="ARGINYL-TRNA SYNTHETASE"/>
    <property type="match status" value="1"/>
</dbReference>
<sequence length="1240" mass="132732">MPTSSDSEPFQSYSSWSARFTELRILLWRCSDQLQHHTETSSAAAPGATGATGATGAGWSSMVAATPRAGLILVRSPPGCGKTTFTTEALRTMRVPSVVLSCASVAAEHDALEPSQRGRTLAAAIANASALNVASLTDPSVIPDHDAEQDAGSNGQSSGPLQTRLALGVLVLAQLEALCRASASDALADLLQNHLPRLPPHASALRATCLLIFGRVVATTATGIICIGLLRDGIDMPPILAKRESVSASISLAVPTAEERTIVIGRILQRLVLQPNPESKSTIDGAALSIMRVTPGCTHRQLAQRVHHALRTCIADDFSTTASPDASPPSVTLDRLLSTILSQRTAAGSAHNEPTPSPASSSATYHAPEPWKNVGGYLEVRKRLIQLIARPQRNPQAYARMGIEPPSGVLLYGPSGCGKTLLINELVASECPEVAFIPVRVSELLSKYLGESERNIRKLFVRARQLAPCIVFFDDIDIIALKREMSLDGGSSGVEDRLLGQLLTEMDGIVERTGVLVVACTNKQLSALDPALIRAGRLEHHVAVGKPGAESRLAILKVLAQRTSTSANLEWVAGRTEGYTGARLTALVREAALCALRRDIEAVTVARIAGVAESSVLPLIAFHASRPSPTAAGPSSSTNAKKQASPSSGGQTMAGSHFRLSAAALAALKPASQPATREDDDPSATQASRDLESRTLSSQSQSPAVDKLTGGQLAARIQNELQTSSQAITSVATLGQLIQFGFHRPTFTKDVLHSALTQGSKYGEARSIGAGKTAVLDFSSPNIAKPFHAGHLRSAIIGNVLRNLLQAVGYKTVAINYLGDWGKQYGLLGVGFAKYGSQEKLASSPLQHLAEVYVKINREAETDPAIHDQARQHFRKMETGDPETLATWRQFKSLSEVEYRSMYARLNVQFDVYDGESLQHELVQQHVASLVDKLGDNGALVALFANPQLKPTVLAKANESSTYLTRDIAAAVSRWQKYKPDLALYVVGPEQALHFEQLFELLRVLGYSEYAAACRHVAFGKVEGMSSRTGNMVLLSDVLEEGEQHMREIGEERGLARSERTATSSAESTDDASAADQLVDRARVSRSTALAAIVVQDLKSRRLRGYKFDWNQVLQTTGTTGPYLLYTHARLCSLKRKMGSNAVAADVDWSLLSEPSAMYIVDVVAAYPDAIVRAATQLEPSLLVDQLMDLALAVSAGLRDLRVKGASEEVARARLALFESARINLANGLCLLGLDPLEAM</sequence>
<dbReference type="OrthoDB" id="68056at2759"/>
<dbReference type="GO" id="GO:0016887">
    <property type="term" value="F:ATP hydrolysis activity"/>
    <property type="evidence" value="ECO:0007669"/>
    <property type="project" value="InterPro"/>
</dbReference>
<dbReference type="PANTHER" id="PTHR11956:SF11">
    <property type="entry name" value="ARGININE--TRNA LIGASE, MITOCHONDRIAL-RELATED"/>
    <property type="match status" value="1"/>
</dbReference>
<evidence type="ECO:0000313" key="18">
    <source>
        <dbReference type="Proteomes" id="UP000008743"/>
    </source>
</evidence>
<feature type="region of interest" description="Disordered" evidence="14">
    <location>
        <begin position="627"/>
        <end position="653"/>
    </location>
</feature>
<dbReference type="Pfam" id="PF05746">
    <property type="entry name" value="DALR_1"/>
    <property type="match status" value="1"/>
</dbReference>
<dbReference type="GO" id="GO:0005739">
    <property type="term" value="C:mitochondrion"/>
    <property type="evidence" value="ECO:0007669"/>
    <property type="project" value="TreeGrafter"/>
</dbReference>
<evidence type="ECO:0000256" key="8">
    <source>
        <dbReference type="ARBA" id="ARBA00022840"/>
    </source>
</evidence>
<dbReference type="STRING" id="595528.A0A0D2TZK1"/>
<dbReference type="Gene3D" id="3.40.50.300">
    <property type="entry name" value="P-loop containing nucleotide triphosphate hydrolases"/>
    <property type="match status" value="1"/>
</dbReference>
<evidence type="ECO:0000259" key="15">
    <source>
        <dbReference type="SMART" id="SM00382"/>
    </source>
</evidence>
<dbReference type="AlphaFoldDB" id="A0A0D2TZK1"/>
<comment type="catalytic activity">
    <reaction evidence="13">
        <text>tRNA(Arg) + L-arginine + ATP = L-arginyl-tRNA(Arg) + AMP + diphosphate</text>
        <dbReference type="Rhea" id="RHEA:20301"/>
        <dbReference type="Rhea" id="RHEA-COMP:9658"/>
        <dbReference type="Rhea" id="RHEA-COMP:9673"/>
        <dbReference type="ChEBI" id="CHEBI:30616"/>
        <dbReference type="ChEBI" id="CHEBI:32682"/>
        <dbReference type="ChEBI" id="CHEBI:33019"/>
        <dbReference type="ChEBI" id="CHEBI:78442"/>
        <dbReference type="ChEBI" id="CHEBI:78513"/>
        <dbReference type="ChEBI" id="CHEBI:456215"/>
        <dbReference type="EC" id="6.1.1.19"/>
    </reaction>
</comment>
<comment type="subcellular location">
    <subcellularLocation>
        <location evidence="1">Cytoplasm</location>
    </subcellularLocation>
</comment>
<evidence type="ECO:0000256" key="10">
    <source>
        <dbReference type="ARBA" id="ARBA00023054"/>
    </source>
</evidence>
<dbReference type="InterPro" id="IPR008909">
    <property type="entry name" value="DALR_anticod-bd"/>
</dbReference>
<organism evidence="17 18">
    <name type="scientific">Capsaspora owczarzaki (strain ATCC 30864)</name>
    <dbReference type="NCBI Taxonomy" id="595528"/>
    <lineage>
        <taxon>Eukaryota</taxon>
        <taxon>Filasterea</taxon>
        <taxon>Capsaspora</taxon>
    </lineage>
</organism>
<name>A0A0D2TZK1_CAPO3</name>
<evidence type="ECO:0000256" key="2">
    <source>
        <dbReference type="ARBA" id="ARBA00005594"/>
    </source>
</evidence>
<dbReference type="GO" id="GO:0005524">
    <property type="term" value="F:ATP binding"/>
    <property type="evidence" value="ECO:0007669"/>
    <property type="project" value="UniProtKB-KW"/>
</dbReference>
<feature type="compositionally biased region" description="Low complexity" evidence="14">
    <location>
        <begin position="1061"/>
        <end position="1074"/>
    </location>
</feature>
<evidence type="ECO:0000256" key="4">
    <source>
        <dbReference type="ARBA" id="ARBA00012837"/>
    </source>
</evidence>
<dbReference type="FunFam" id="3.40.50.300:FF:001025">
    <property type="entry name" value="ATPase family, AAA domain-containing 2B"/>
    <property type="match status" value="1"/>
</dbReference>
<dbReference type="SUPFAM" id="SSF52540">
    <property type="entry name" value="P-loop containing nucleoside triphosphate hydrolases"/>
    <property type="match status" value="2"/>
</dbReference>
<evidence type="ECO:0000256" key="1">
    <source>
        <dbReference type="ARBA" id="ARBA00004496"/>
    </source>
</evidence>
<dbReference type="InterPro" id="IPR001412">
    <property type="entry name" value="aa-tRNA-synth_I_CS"/>
</dbReference>
<keyword evidence="6" id="KW-0436">Ligase</keyword>
<dbReference type="Pfam" id="PF00750">
    <property type="entry name" value="tRNA-synt_1d"/>
    <property type="match status" value="1"/>
</dbReference>
<evidence type="ECO:0000256" key="13">
    <source>
        <dbReference type="ARBA" id="ARBA00049339"/>
    </source>
</evidence>
<dbReference type="Gene3D" id="1.10.730.10">
    <property type="entry name" value="Isoleucyl-tRNA Synthetase, Domain 1"/>
    <property type="match status" value="1"/>
</dbReference>
<feature type="region of interest" description="Disordered" evidence="14">
    <location>
        <begin position="344"/>
        <end position="367"/>
    </location>
</feature>
<dbReference type="EMBL" id="KE346360">
    <property type="protein sequence ID" value="KJE88371.1"/>
    <property type="molecule type" value="Genomic_DNA"/>
</dbReference>
<feature type="region of interest" description="Disordered" evidence="14">
    <location>
        <begin position="1050"/>
        <end position="1074"/>
    </location>
</feature>
<evidence type="ECO:0000256" key="7">
    <source>
        <dbReference type="ARBA" id="ARBA00022741"/>
    </source>
</evidence>
<dbReference type="Proteomes" id="UP000008743">
    <property type="component" value="Unassembled WGS sequence"/>
</dbReference>
<feature type="domain" description="AAA+ ATPase" evidence="15">
    <location>
        <begin position="68"/>
        <end position="201"/>
    </location>
</feature>
<evidence type="ECO:0000313" key="17">
    <source>
        <dbReference type="EMBL" id="KJE88371.1"/>
    </source>
</evidence>
<evidence type="ECO:0000256" key="9">
    <source>
        <dbReference type="ARBA" id="ARBA00022917"/>
    </source>
</evidence>
<dbReference type="FunFam" id="1.10.730.10:FF:000006">
    <property type="entry name" value="Arginyl-tRNA synthetase 2, mitochondrial"/>
    <property type="match status" value="1"/>
</dbReference>
<feature type="compositionally biased region" description="Low complexity" evidence="14">
    <location>
        <begin position="627"/>
        <end position="637"/>
    </location>
</feature>
<evidence type="ECO:0000256" key="5">
    <source>
        <dbReference type="ARBA" id="ARBA00022490"/>
    </source>
</evidence>
<evidence type="ECO:0000256" key="11">
    <source>
        <dbReference type="ARBA" id="ARBA00023146"/>
    </source>
</evidence>
<keyword evidence="10" id="KW-0175">Coiled coil</keyword>
<feature type="region of interest" description="Disordered" evidence="14">
    <location>
        <begin position="139"/>
        <end position="159"/>
    </location>
</feature>
<evidence type="ECO:0000256" key="12">
    <source>
        <dbReference type="ARBA" id="ARBA00033033"/>
    </source>
</evidence>
<dbReference type="SMART" id="SM00836">
    <property type="entry name" value="DALR_1"/>
    <property type="match status" value="1"/>
</dbReference>
<dbReference type="EC" id="6.1.1.19" evidence="4"/>
<feature type="domain" description="DALR anticodon binding" evidence="16">
    <location>
        <begin position="1124"/>
        <end position="1240"/>
    </location>
</feature>
<evidence type="ECO:0000256" key="3">
    <source>
        <dbReference type="ARBA" id="ARBA00011245"/>
    </source>
</evidence>
<dbReference type="GO" id="GO:0004814">
    <property type="term" value="F:arginine-tRNA ligase activity"/>
    <property type="evidence" value="ECO:0007669"/>
    <property type="project" value="UniProtKB-EC"/>
</dbReference>
<comment type="similarity">
    <text evidence="2">Belongs to the class-I aminoacyl-tRNA synthetase family.</text>
</comment>
<dbReference type="InterPro" id="IPR027417">
    <property type="entry name" value="P-loop_NTPase"/>
</dbReference>
<keyword evidence="5" id="KW-0963">Cytoplasm</keyword>
<dbReference type="InterPro" id="IPR001278">
    <property type="entry name" value="Arg-tRNA-ligase"/>
</dbReference>
<keyword evidence="9" id="KW-0648">Protein biosynthesis</keyword>
<dbReference type="CDD" id="cd07956">
    <property type="entry name" value="Anticodon_Ia_Arg"/>
    <property type="match status" value="1"/>
</dbReference>
<dbReference type="InterPro" id="IPR003959">
    <property type="entry name" value="ATPase_AAA_core"/>
</dbReference>
<accession>A0A0D2TZK1</accession>
<dbReference type="SUPFAM" id="SSF47323">
    <property type="entry name" value="Anticodon-binding domain of a subclass of class I aminoacyl-tRNA synthetases"/>
    <property type="match status" value="1"/>
</dbReference>
<feature type="domain" description="AAA+ ATPase" evidence="15">
    <location>
        <begin position="405"/>
        <end position="548"/>
    </location>
</feature>
<dbReference type="SMART" id="SM00382">
    <property type="entry name" value="AAA"/>
    <property type="match status" value="2"/>
</dbReference>
<feature type="compositionally biased region" description="Polar residues" evidence="14">
    <location>
        <begin position="638"/>
        <end position="653"/>
    </location>
</feature>
<dbReference type="Gene3D" id="3.40.50.620">
    <property type="entry name" value="HUPs"/>
    <property type="match status" value="1"/>
</dbReference>
<keyword evidence="7" id="KW-0547">Nucleotide-binding</keyword>
<evidence type="ECO:0000259" key="16">
    <source>
        <dbReference type="SMART" id="SM00836"/>
    </source>
</evidence>
<dbReference type="NCBIfam" id="TIGR00456">
    <property type="entry name" value="argS"/>
    <property type="match status" value="1"/>
</dbReference>
<dbReference type="InterPro" id="IPR035684">
    <property type="entry name" value="ArgRS_core"/>
</dbReference>
<dbReference type="InterPro" id="IPR009080">
    <property type="entry name" value="tRNAsynth_Ia_anticodon-bd"/>
</dbReference>
<dbReference type="InterPro" id="IPR041569">
    <property type="entry name" value="AAA_lid_3"/>
</dbReference>
<dbReference type="eggNOG" id="KOG0733">
    <property type="taxonomic scope" value="Eukaryota"/>
</dbReference>
<dbReference type="Pfam" id="PF00004">
    <property type="entry name" value="AAA"/>
    <property type="match status" value="1"/>
</dbReference>
<dbReference type="InterPro" id="IPR014729">
    <property type="entry name" value="Rossmann-like_a/b/a_fold"/>
</dbReference>
<proteinExistence type="inferred from homology"/>
<comment type="subunit">
    <text evidence="3">Monomer.</text>
</comment>
<keyword evidence="8" id="KW-0067">ATP-binding</keyword>
<evidence type="ECO:0000256" key="6">
    <source>
        <dbReference type="ARBA" id="ARBA00022598"/>
    </source>
</evidence>
<dbReference type="GO" id="GO:0032543">
    <property type="term" value="P:mitochondrial translation"/>
    <property type="evidence" value="ECO:0007669"/>
    <property type="project" value="TreeGrafter"/>
</dbReference>
<dbReference type="InterPro" id="IPR003593">
    <property type="entry name" value="AAA+_ATPase"/>
</dbReference>
<dbReference type="Gene3D" id="1.10.8.60">
    <property type="match status" value="1"/>
</dbReference>
<gene>
    <name evidence="17" type="ORF">CAOG_009259</name>
</gene>
<feature type="compositionally biased region" description="Polar residues" evidence="14">
    <location>
        <begin position="683"/>
        <end position="703"/>
    </location>
</feature>
<dbReference type="PROSITE" id="PS00178">
    <property type="entry name" value="AA_TRNA_LIGASE_I"/>
    <property type="match status" value="1"/>
</dbReference>
<keyword evidence="18" id="KW-1185">Reference proteome</keyword>